<dbReference type="RefSeq" id="XP_068370640.1">
    <property type="nucleotide sequence ID" value="XM_068490749.1"/>
</dbReference>
<dbReference type="Proteomes" id="UP000179807">
    <property type="component" value="Unassembled WGS sequence"/>
</dbReference>
<dbReference type="GO" id="GO:0005737">
    <property type="term" value="C:cytoplasm"/>
    <property type="evidence" value="ECO:0007669"/>
    <property type="project" value="TreeGrafter"/>
</dbReference>
<feature type="domain" description="HECT" evidence="3">
    <location>
        <begin position="2625"/>
        <end position="2963"/>
    </location>
</feature>
<dbReference type="InterPro" id="IPR042469">
    <property type="entry name" value="HECTD3"/>
</dbReference>
<dbReference type="VEuPathDB" id="TrichDB:TRFO_02536"/>
<keyword evidence="5" id="KW-1185">Reference proteome</keyword>
<dbReference type="Gene3D" id="3.30.2410.10">
    <property type="entry name" value="Hect, E3 ligase catalytic domain"/>
    <property type="match status" value="1"/>
</dbReference>
<gene>
    <name evidence="4" type="ORF">TRFO_02536</name>
</gene>
<dbReference type="Pfam" id="PF00632">
    <property type="entry name" value="HECT"/>
    <property type="match status" value="1"/>
</dbReference>
<comment type="caution">
    <text evidence="4">The sequence shown here is derived from an EMBL/GenBank/DDBJ whole genome shotgun (WGS) entry which is preliminary data.</text>
</comment>
<dbReference type="InterPro" id="IPR000569">
    <property type="entry name" value="HECT_dom"/>
</dbReference>
<name>A0A1J4L347_9EUKA</name>
<reference evidence="4" key="1">
    <citation type="submission" date="2016-10" db="EMBL/GenBank/DDBJ databases">
        <authorList>
            <person name="Benchimol M."/>
            <person name="Almeida L.G."/>
            <person name="Vasconcelos A.T."/>
            <person name="Perreira-Neves A."/>
            <person name="Rosa I.A."/>
            <person name="Tasca T."/>
            <person name="Bogo M.R."/>
            <person name="de Souza W."/>
        </authorList>
    </citation>
    <scope>NUCLEOTIDE SEQUENCE [LARGE SCALE GENOMIC DNA]</scope>
    <source>
        <strain evidence="4">K</strain>
    </source>
</reference>
<evidence type="ECO:0000256" key="1">
    <source>
        <dbReference type="ARBA" id="ARBA00022786"/>
    </source>
</evidence>
<dbReference type="OrthoDB" id="8068875at2759"/>
<dbReference type="Gene3D" id="3.30.2160.10">
    <property type="entry name" value="Hect, E3 ligase catalytic domain"/>
    <property type="match status" value="1"/>
</dbReference>
<dbReference type="PROSITE" id="PS50237">
    <property type="entry name" value="HECT"/>
    <property type="match status" value="1"/>
</dbReference>
<dbReference type="EMBL" id="MLAK01000002">
    <property type="protein sequence ID" value="OHT17504.1"/>
    <property type="molecule type" value="Genomic_DNA"/>
</dbReference>
<dbReference type="PANTHER" id="PTHR46654">
    <property type="entry name" value="E3 UBIQUITIN-PROTEIN LIGASE HECTD3"/>
    <property type="match status" value="1"/>
</dbReference>
<evidence type="ECO:0000259" key="3">
    <source>
        <dbReference type="PROSITE" id="PS50237"/>
    </source>
</evidence>
<keyword evidence="1 2" id="KW-0833">Ubl conjugation pathway</keyword>
<dbReference type="GeneID" id="94825453"/>
<organism evidence="4 5">
    <name type="scientific">Tritrichomonas foetus</name>
    <dbReference type="NCBI Taxonomy" id="1144522"/>
    <lineage>
        <taxon>Eukaryota</taxon>
        <taxon>Metamonada</taxon>
        <taxon>Parabasalia</taxon>
        <taxon>Tritrichomonadida</taxon>
        <taxon>Tritrichomonadidae</taxon>
        <taxon>Tritrichomonas</taxon>
    </lineage>
</organism>
<dbReference type="SMART" id="SM00119">
    <property type="entry name" value="HECTc"/>
    <property type="match status" value="1"/>
</dbReference>
<evidence type="ECO:0000313" key="4">
    <source>
        <dbReference type="EMBL" id="OHT17504.1"/>
    </source>
</evidence>
<sequence>MGSSTSQPAPFYIYPSEGIFKDSINSFFEVGYDEQILINSLTNDIIQHAQEDGNQNIHRYNLPNENVIADIMADSLTAATLNSDEEIWREVLVPLFAGTNDSKSSLHQLLRVISRFFKERTISYFDNEATRRLINLEILNSNYIHIIKTHLSFHRLSINKSSISKIQDEASLINLFPILKDKQTFFSPHHLYRKAGEKIQELFNSKPNDMMAHYLFVWGMLTSDIACLISSLKGFGMLMQKGNKEKFHNYFPCHQFAAFTQKISLTNSLNAWPENSFPSSVSVPGYNLFENPGNSLMSCDGNNVYILGAKATVSIISLSKNNIKYDERFKTLPLMILPKESEGIGIATSNGYAIINGPAMQKPAIFKLPNFDPYDEELVYDVSRLTRRCKVRPPLACDGKYIYSLDSTKRKLNVFSLNPPKIIHHHVIHLKPSERMLSSSDFIPKEKGFIMLANGTVISIIALNEESANSYQYDVRHFSLIDGMHICDTKIEQQWPLISVALDPWNRCYWSVAPEKNSVSIVKLQNLSALPLWFTEPTYRIYPQLSDVSSAFKNLRHYKSFFLAIADFLDFFSAQFNGLNVCSSVNNNSKSYSYNVAKFFAPCSKNVIHCLIESIEFFINVLETTAFIEVEVIKNVLLSLMKILDYNLKFFNPYIQNIPSLSSKTINSIIRLFKRIIKEKSLLFLHKSVYFIIINSFTFLFFKPTSEKSDLFLIMVKLMSKEMFLYLISSVTSCKEYSTVLTKKAITKYFEPILSQYVSNKKPSYKNEEIFNTYMRNLIYVMRANNLNEKPSSYDNDTSEAFFTFSMLMSEAANKYISSLGNRYHEKHFKNHIFTYILSKWLAMLQPFTAFTKLPEMFISFIQPLFFNFSEKLVQMKLDSTNFLTHSLKHPHKEISSINLMFYELYSLYLNFLTTLLDGGAELRDIIQYQWLIKATIEAGMNPRIVENLYQNIVSKTTNFDQSSRITKGFSFSILDENSAKQADLEIFAMKFADTNESHQTEHLMDYLYKKAPNPFNKKVSGKDRWIERLIIAAFTKQLGIASELLDISDRLEMGEQPVLSHFMKQLMEEVYRIRRKIRHFIQTAIQKLEIISNDCCCNCCEPTENKSDDYVEQIIKKSIFLLYIEPFMRYESERFETSFTEILKQLQNFVSAEKSIEDHFGMIAISKELRKRVTNGISLINDYLNYNKTTNIWTSFLIEQIASNGSILNYLSSLKASSAHKSLSHIMKLLDHLQKMIMDSTSSTFIVFYANICLSVAKISPIDALKPIEILIEALRKKYNAQTFRSYMSFIFSGLIALSQTNPEIKNNEKYQNFLASAVDLPEIGRENFSFTRICLKAGYVVQVTILGILDILQSSPPSMYHSAASLIYELLCKSRRKFRICNTILSELAMAISGADPSIMKKYDTFSIESKAGDKCKSSHSIIGCATEFLYICRKILTENKTEGIILTHVFDYVLAKFSPDNKNKEDFDNTYKFEDEYGGDDELLLKMKQIRKDYEYDMEVFKDENILYAVFAIISNSVAIDHVSSYIRNTLNNTIYYVEDIDEIKQEYIAWQLPITGESVPLHIKFGINFVPIPMIPFSTSMYTNYKLLFPHFRKALLSNSHSGLDFLILMSLRNYAGSQKFMNALFQENFSMKIPFVSYKDSTQFFMNILLCHLVQYGLGFNTPDETSLKFHQISPVNFTQNVTITPQKIKCSKGFHMFISTPVPTEENATLKLSIHSKSFDLGAFVPSTSEAGINYISICCRDGFLQNGEKAESSYKYEVNYDSNIGVSIKVNKKRIDKDILNNVTSPICFFVVLYDESKVRYYITSTLLDTSDPYSSESIEFDEDNYHTTILSMQVPMVEPKRNFLNQEDKGPIVIFPPEVVDEASSNFDLSLRKNTKLTMPTFRDESKKVVVSKSIKIIDNYLFSFFHNGIYYTDRPNQLLFQKLYTGEIIEFSHTAQSCSSLPIFTPNQFPLMPSIFVNYFSTGYIERCRNETINVLFIQFISSSTVPIDKIVNLFSIDLNSLLHHVIKLLVILEPLHFSNDSCFVNFFTINVLNPIKPPRLPSLHKYKFALHEILNYVDRSGNSQEFAELWFKTLSAQFHDTFYHSAQPNHPDAVVKKFVNSPIIIERFNIVGWFVSCLEFDHDHSFEVNGVKIAKSMKFCEGTKLTITFTKENPNLHLVAIPLLRDKNDTLDDTFFELVMSLKYFVIFVHYRRTILQNLAYFRSMVHILLFEAILTSSPFFYAYFDTVFDFLETRLPTVSTDIEGRYIMILNLLGIYLSHRRKIKIFLKEQKTLWNERNLLPLKELFPEFQSAIDMPKEYISNCTDSEKLKFIKFDMPLSNIPNKLTKNDNVDSLVNDIKRIFKRVNTIEGYPFHFLINDWAKYAIFCPVCDITVISHSIIQINFAYYFPKTIQIRLGDSSIRPEFTIAYDNSFSSDLVTFHANENIEIEHHQIFIKLTNFSWSTLSFAITSSDEKPIEWYISKFMNRFVDDVKLFATQWNEQNDQNILSCIDSKYFMNDELDFELLKQPEIFLRRPLKSYPLHVILLRAKFLMILNWSFSHYKIKFTNNLAYFLLPAISTEMKVKHFQNEVADNSNDYVVDIEIDRKAASDIRLGQSTDLSMTLISQMTRQYKDPSQFRRLSDQPWSVVLKGEPVRDAGGPARELVADLALDLCNPLCGLVIQTPNSRNDVGEMRDCVIPIASQRISGIRKKYRFAGALIAIAIRTGLVQQFNFPPLVWKYLISSQILIDDIYMIDQNYKILITTLNEALYSDMTNEEFVKRFNMRFCVVDSSGKEVPLTTRGRSEVVTHSNCGLYISLAQEFRINEMKSNLKEMRRGFWENLDFSPPRTVDWTAIEYAACGVQEITAEMIKKVTYMEKIPKESAEIFNKLIDDFSPKERSALLKFATSRSRLPPHSSNTSFMQIDSIDQIDTLPTASTCFHCLHMPHYTSYETAYRLFKVAIEYTGTFENS</sequence>
<accession>A0A1J4L347</accession>
<dbReference type="SUPFAM" id="SSF56204">
    <property type="entry name" value="Hect, E3 ligase catalytic domain"/>
    <property type="match status" value="1"/>
</dbReference>
<dbReference type="Gene3D" id="3.90.1750.10">
    <property type="entry name" value="Hect, E3 ligase catalytic domains"/>
    <property type="match status" value="1"/>
</dbReference>
<proteinExistence type="predicted"/>
<feature type="active site" description="Glycyl thioester intermediate" evidence="2">
    <location>
        <position position="2931"/>
    </location>
</feature>
<dbReference type="PANTHER" id="PTHR46654:SF1">
    <property type="entry name" value="E3 UBIQUITIN-PROTEIN LIGASE HECTD3"/>
    <property type="match status" value="1"/>
</dbReference>
<dbReference type="InterPro" id="IPR035983">
    <property type="entry name" value="Hect_E3_ubiquitin_ligase"/>
</dbReference>
<protein>
    <recommendedName>
        <fullName evidence="3">HECT domain-containing protein</fullName>
    </recommendedName>
</protein>
<evidence type="ECO:0000313" key="5">
    <source>
        <dbReference type="Proteomes" id="UP000179807"/>
    </source>
</evidence>
<dbReference type="GO" id="GO:0004842">
    <property type="term" value="F:ubiquitin-protein transferase activity"/>
    <property type="evidence" value="ECO:0007669"/>
    <property type="project" value="InterPro"/>
</dbReference>
<evidence type="ECO:0000256" key="2">
    <source>
        <dbReference type="PROSITE-ProRule" id="PRU00104"/>
    </source>
</evidence>